<evidence type="ECO:0000313" key="1">
    <source>
        <dbReference type="EMBL" id="VFU53388.1"/>
    </source>
</evidence>
<accession>A0A6N2MGJ0</accession>
<gene>
    <name evidence="1" type="ORF">SVIM_LOCUS370675</name>
</gene>
<organism evidence="1">
    <name type="scientific">Salix viminalis</name>
    <name type="common">Common osier</name>
    <name type="synonym">Basket willow</name>
    <dbReference type="NCBI Taxonomy" id="40686"/>
    <lineage>
        <taxon>Eukaryota</taxon>
        <taxon>Viridiplantae</taxon>
        <taxon>Streptophyta</taxon>
        <taxon>Embryophyta</taxon>
        <taxon>Tracheophyta</taxon>
        <taxon>Spermatophyta</taxon>
        <taxon>Magnoliopsida</taxon>
        <taxon>eudicotyledons</taxon>
        <taxon>Gunneridae</taxon>
        <taxon>Pentapetalae</taxon>
        <taxon>rosids</taxon>
        <taxon>fabids</taxon>
        <taxon>Malpighiales</taxon>
        <taxon>Salicaceae</taxon>
        <taxon>Saliceae</taxon>
        <taxon>Salix</taxon>
    </lineage>
</organism>
<name>A0A6N2MGJ0_SALVM</name>
<sequence>MSKSFDRCCPALSPTVPMELHPAPSRLIASPNKIPPLTYNRNKDYAVKVSGVKISPNPVKKGKPATFIISATTKDGCFGKMGAGRDVGLDAVQTGV</sequence>
<reference evidence="1" key="1">
    <citation type="submission" date="2019-03" db="EMBL/GenBank/DDBJ databases">
        <authorList>
            <person name="Mank J."/>
            <person name="Almeida P."/>
        </authorList>
    </citation>
    <scope>NUCLEOTIDE SEQUENCE</scope>
    <source>
        <strain evidence="1">78183</strain>
    </source>
</reference>
<dbReference type="EMBL" id="CAADRP010001818">
    <property type="protein sequence ID" value="VFU53388.1"/>
    <property type="molecule type" value="Genomic_DNA"/>
</dbReference>
<protein>
    <submittedName>
        <fullName evidence="1">Uncharacterized protein</fullName>
    </submittedName>
</protein>
<proteinExistence type="predicted"/>
<dbReference type="AlphaFoldDB" id="A0A6N2MGJ0"/>